<dbReference type="OrthoDB" id="5876699at2759"/>
<dbReference type="WBParaSite" id="HPLM_0001273801-mRNA-1">
    <property type="protein sequence ID" value="HPLM_0001273801-mRNA-1"/>
    <property type="gene ID" value="HPLM_0001273801"/>
</dbReference>
<reference evidence="1 2" key="2">
    <citation type="submission" date="2018-11" db="EMBL/GenBank/DDBJ databases">
        <authorList>
            <consortium name="Pathogen Informatics"/>
        </authorList>
    </citation>
    <scope>NUCLEOTIDE SEQUENCE [LARGE SCALE GENOMIC DNA]</scope>
    <source>
        <strain evidence="1 2">MHpl1</strain>
    </source>
</reference>
<dbReference type="AlphaFoldDB" id="A0A0N4WN88"/>
<gene>
    <name evidence="1" type="ORF">HPLM_LOCUS12730</name>
</gene>
<evidence type="ECO:0000313" key="2">
    <source>
        <dbReference type="Proteomes" id="UP000268014"/>
    </source>
</evidence>
<keyword evidence="2" id="KW-1185">Reference proteome</keyword>
<reference evidence="3" key="1">
    <citation type="submission" date="2017-02" db="UniProtKB">
        <authorList>
            <consortium name="WormBaseParasite"/>
        </authorList>
    </citation>
    <scope>IDENTIFICATION</scope>
</reference>
<dbReference type="Proteomes" id="UP000268014">
    <property type="component" value="Unassembled WGS sequence"/>
</dbReference>
<evidence type="ECO:0000313" key="3">
    <source>
        <dbReference type="WBParaSite" id="HPLM_0001273801-mRNA-1"/>
    </source>
</evidence>
<organism evidence="3">
    <name type="scientific">Haemonchus placei</name>
    <name type="common">Barber's pole worm</name>
    <dbReference type="NCBI Taxonomy" id="6290"/>
    <lineage>
        <taxon>Eukaryota</taxon>
        <taxon>Metazoa</taxon>
        <taxon>Ecdysozoa</taxon>
        <taxon>Nematoda</taxon>
        <taxon>Chromadorea</taxon>
        <taxon>Rhabditida</taxon>
        <taxon>Rhabditina</taxon>
        <taxon>Rhabditomorpha</taxon>
        <taxon>Strongyloidea</taxon>
        <taxon>Trichostrongylidae</taxon>
        <taxon>Haemonchus</taxon>
    </lineage>
</organism>
<evidence type="ECO:0000313" key="1">
    <source>
        <dbReference type="EMBL" id="VDO46570.1"/>
    </source>
</evidence>
<sequence length="49" mass="5509">MSVTGKEDVYESEDLPESEQFINNFAAKSTIDSTDNENIELVSFLKLIP</sequence>
<name>A0A0N4WN88_HAEPC</name>
<protein>
    <submittedName>
        <fullName evidence="3">DUF4806 domain-containing protein</fullName>
    </submittedName>
</protein>
<dbReference type="EMBL" id="UZAF01017956">
    <property type="protein sequence ID" value="VDO46570.1"/>
    <property type="molecule type" value="Genomic_DNA"/>
</dbReference>
<proteinExistence type="predicted"/>
<accession>A0A0N4WN88</accession>